<gene>
    <name evidence="5" type="ORF">BS47DRAFT_1486489</name>
</gene>
<dbReference type="Proteomes" id="UP000886523">
    <property type="component" value="Unassembled WGS sequence"/>
</dbReference>
<dbReference type="SUPFAM" id="SSF52540">
    <property type="entry name" value="P-loop containing nucleoside triphosphate hydrolases"/>
    <property type="match status" value="2"/>
</dbReference>
<dbReference type="GO" id="GO:0008094">
    <property type="term" value="F:ATP-dependent activity, acting on DNA"/>
    <property type="evidence" value="ECO:0007669"/>
    <property type="project" value="TreeGrafter"/>
</dbReference>
<keyword evidence="2" id="KW-0378">Hydrolase</keyword>
<dbReference type="SMART" id="SM00490">
    <property type="entry name" value="HELICc"/>
    <property type="match status" value="1"/>
</dbReference>
<dbReference type="PROSITE" id="PS51194">
    <property type="entry name" value="HELICASE_CTER"/>
    <property type="match status" value="1"/>
</dbReference>
<dbReference type="InterPro" id="IPR027417">
    <property type="entry name" value="P-loop_NTPase"/>
</dbReference>
<dbReference type="SMART" id="SM00487">
    <property type="entry name" value="DEXDc"/>
    <property type="match status" value="1"/>
</dbReference>
<dbReference type="InterPro" id="IPR050628">
    <property type="entry name" value="SNF2_RAD54_helicase_TF"/>
</dbReference>
<dbReference type="Pfam" id="PF00271">
    <property type="entry name" value="Helicase_C"/>
    <property type="match status" value="1"/>
</dbReference>
<evidence type="ECO:0000256" key="2">
    <source>
        <dbReference type="ARBA" id="ARBA00022801"/>
    </source>
</evidence>
<dbReference type="PANTHER" id="PTHR45626:SF51">
    <property type="entry name" value="SNF2-RELATED DOMAIN-CONTAINING PROTEIN"/>
    <property type="match status" value="1"/>
</dbReference>
<dbReference type="AlphaFoldDB" id="A0A9P6DRE8"/>
<evidence type="ECO:0000313" key="6">
    <source>
        <dbReference type="Proteomes" id="UP000886523"/>
    </source>
</evidence>
<evidence type="ECO:0000313" key="5">
    <source>
        <dbReference type="EMBL" id="KAF9512121.1"/>
    </source>
</evidence>
<name>A0A9P6DRE8_9AGAM</name>
<keyword evidence="6" id="KW-1185">Reference proteome</keyword>
<evidence type="ECO:0000256" key="3">
    <source>
        <dbReference type="ARBA" id="ARBA00022840"/>
    </source>
</evidence>
<evidence type="ECO:0000256" key="1">
    <source>
        <dbReference type="ARBA" id="ARBA00022741"/>
    </source>
</evidence>
<dbReference type="EMBL" id="MU128991">
    <property type="protein sequence ID" value="KAF9512121.1"/>
    <property type="molecule type" value="Genomic_DNA"/>
</dbReference>
<dbReference type="GO" id="GO:0005634">
    <property type="term" value="C:nucleus"/>
    <property type="evidence" value="ECO:0007669"/>
    <property type="project" value="TreeGrafter"/>
</dbReference>
<protein>
    <recommendedName>
        <fullName evidence="4">Helicase C-terminal domain-containing protein</fullName>
    </recommendedName>
</protein>
<feature type="domain" description="Helicase C-terminal" evidence="4">
    <location>
        <begin position="869"/>
        <end position="1027"/>
    </location>
</feature>
<organism evidence="5 6">
    <name type="scientific">Hydnum rufescens UP504</name>
    <dbReference type="NCBI Taxonomy" id="1448309"/>
    <lineage>
        <taxon>Eukaryota</taxon>
        <taxon>Fungi</taxon>
        <taxon>Dikarya</taxon>
        <taxon>Basidiomycota</taxon>
        <taxon>Agaricomycotina</taxon>
        <taxon>Agaricomycetes</taxon>
        <taxon>Cantharellales</taxon>
        <taxon>Hydnaceae</taxon>
        <taxon>Hydnum</taxon>
    </lineage>
</organism>
<dbReference type="CDD" id="cd18793">
    <property type="entry name" value="SF2_C_SNF"/>
    <property type="match status" value="1"/>
</dbReference>
<dbReference type="PANTHER" id="PTHR45626">
    <property type="entry name" value="TRANSCRIPTION TERMINATION FACTOR 2-RELATED"/>
    <property type="match status" value="1"/>
</dbReference>
<dbReference type="GO" id="GO:0006281">
    <property type="term" value="P:DNA repair"/>
    <property type="evidence" value="ECO:0007669"/>
    <property type="project" value="TreeGrafter"/>
</dbReference>
<dbReference type="Gene3D" id="3.40.50.10810">
    <property type="entry name" value="Tandem AAA-ATPase domain"/>
    <property type="match status" value="1"/>
</dbReference>
<reference evidence="5" key="1">
    <citation type="journal article" date="2020" name="Nat. Commun.">
        <title>Large-scale genome sequencing of mycorrhizal fungi provides insights into the early evolution of symbiotic traits.</title>
        <authorList>
            <person name="Miyauchi S."/>
            <person name="Kiss E."/>
            <person name="Kuo A."/>
            <person name="Drula E."/>
            <person name="Kohler A."/>
            <person name="Sanchez-Garcia M."/>
            <person name="Morin E."/>
            <person name="Andreopoulos B."/>
            <person name="Barry K.W."/>
            <person name="Bonito G."/>
            <person name="Buee M."/>
            <person name="Carver A."/>
            <person name="Chen C."/>
            <person name="Cichocki N."/>
            <person name="Clum A."/>
            <person name="Culley D."/>
            <person name="Crous P.W."/>
            <person name="Fauchery L."/>
            <person name="Girlanda M."/>
            <person name="Hayes R.D."/>
            <person name="Keri Z."/>
            <person name="LaButti K."/>
            <person name="Lipzen A."/>
            <person name="Lombard V."/>
            <person name="Magnuson J."/>
            <person name="Maillard F."/>
            <person name="Murat C."/>
            <person name="Nolan M."/>
            <person name="Ohm R.A."/>
            <person name="Pangilinan J."/>
            <person name="Pereira M.F."/>
            <person name="Perotto S."/>
            <person name="Peter M."/>
            <person name="Pfister S."/>
            <person name="Riley R."/>
            <person name="Sitrit Y."/>
            <person name="Stielow J.B."/>
            <person name="Szollosi G."/>
            <person name="Zifcakova L."/>
            <person name="Stursova M."/>
            <person name="Spatafora J.W."/>
            <person name="Tedersoo L."/>
            <person name="Vaario L.M."/>
            <person name="Yamada A."/>
            <person name="Yan M."/>
            <person name="Wang P."/>
            <person name="Xu J."/>
            <person name="Bruns T."/>
            <person name="Baldrian P."/>
            <person name="Vilgalys R."/>
            <person name="Dunand C."/>
            <person name="Henrissat B."/>
            <person name="Grigoriev I.V."/>
            <person name="Hibbett D."/>
            <person name="Nagy L.G."/>
            <person name="Martin F.M."/>
        </authorList>
    </citation>
    <scope>NUCLEOTIDE SEQUENCE</scope>
    <source>
        <strain evidence="5">UP504</strain>
    </source>
</reference>
<comment type="caution">
    <text evidence="5">The sequence shown here is derived from an EMBL/GenBank/DDBJ whole genome shotgun (WGS) entry which is preliminary data.</text>
</comment>
<dbReference type="Pfam" id="PF00176">
    <property type="entry name" value="SNF2-rel_dom"/>
    <property type="match status" value="1"/>
</dbReference>
<dbReference type="GO" id="GO:0005524">
    <property type="term" value="F:ATP binding"/>
    <property type="evidence" value="ECO:0007669"/>
    <property type="project" value="UniProtKB-KW"/>
</dbReference>
<accession>A0A9P6DRE8</accession>
<dbReference type="InterPro" id="IPR038718">
    <property type="entry name" value="SNF2-like_sf"/>
</dbReference>
<evidence type="ECO:0000259" key="4">
    <source>
        <dbReference type="PROSITE" id="PS51194"/>
    </source>
</evidence>
<keyword evidence="1" id="KW-0547">Nucleotide-binding</keyword>
<proteinExistence type="predicted"/>
<dbReference type="GO" id="GO:0016787">
    <property type="term" value="F:hydrolase activity"/>
    <property type="evidence" value="ECO:0007669"/>
    <property type="project" value="UniProtKB-KW"/>
</dbReference>
<keyword evidence="3" id="KW-0067">ATP-binding</keyword>
<dbReference type="InterPro" id="IPR000330">
    <property type="entry name" value="SNF2_N"/>
</dbReference>
<sequence length="1112" mass="126230">MQLTTDLDLLFAAGTVNLPSFPGAEIDADWRDFANFSWPLLLLRVDLNAFVRIYLNPIDLPRPATPFRLRRQKHNTARQCMNTLRAILELTSTSKENWMAMSVCPPDFFSQTADDRTLSEIYSALPSPVIRNNLLSESVIKKISDILHTMHGLRSTLYSYQERTVARLLQQELYPGDSPDPTYLPLRSDLTTGSTFFFHPASLSCRRYQQQFSQPRGGILAEELGMGKTVITLALILCTRDDLPVPSQGPSFEVPSIYTTLTYDSFRQCLSSNEYINSGERVLPPLCNRWIPSLRSLALHKVRTANLPFPTWEGVLPEHIYRVVSDNCPFYFAEQPPVPSSSRYQPVRNIVKTYLTTATLVVVPVMLQKQWMSEIHKHTNDDALRVLHVRSEADIPSVQHLATNFDVVLMTYDMFAVAVKYRPKTCPCDMRCCPPILHHIRWKRLVVDEGNICGNSNTELVRQLSALNSERRWIVTGTPTTNLVGGNVGSQDIRPRTPLDSSTRITQTRLWTSRDRNDLNKLCAMISEFLAVAPFHKKEDGSSGVNIFRRDVIDPLCHQKGPRFGSIQVLTSVMNQVIIRHRVEDLMQDVALFPYKHETVLLDLDQFASKTYNVMQTVIAVNAVDSQRVGPVSRDFWGRIEDVLIDPTAQDYLFSPQNVAHLRTLSQNITQSLFWHVDDKVFEIDVAIERTKEALETAVQRRVDPADINLLHAALKYQQDAARDKLWRAMMARDELPYRMISISHSLRGHWVAPDYGNPDSLGSSPDFMRPSRLLRLREAILCSPPDLLNHEYLAAIADIDRRKEEDAHSSLPTPEKSKKVATATMTEINLELNTNSPRGHSMDSEPLPTTSPPLSFSDVYIGNSGSSKLDFILSEVKRYASHEKFLVFSALPLSLAHISDALKLIGIPYLEFGFRMSRKHREQVVTTFKTSDEIRILLMELKDGARGLNIPEASRIIFCEPVWTLDVEAQAIKRAHRIGQERPITVKTLAIRGTVEQEIMARRSRQTTSKDIWVDEGMRHVIKNPNFIHYRTIQSDDEIRISLIPHPGSHTEADAGLTGDGSAGVPVRQKRRAVHFGDDTEVETQPRKVRRITVKFADDKQRDSALPEIER</sequence>
<dbReference type="InterPro" id="IPR001650">
    <property type="entry name" value="Helicase_C-like"/>
</dbReference>
<dbReference type="OrthoDB" id="2801544at2759"/>
<dbReference type="InterPro" id="IPR049730">
    <property type="entry name" value="SNF2/RAD54-like_C"/>
</dbReference>
<dbReference type="InterPro" id="IPR014001">
    <property type="entry name" value="Helicase_ATP-bd"/>
</dbReference>
<dbReference type="Gene3D" id="3.40.50.300">
    <property type="entry name" value="P-loop containing nucleotide triphosphate hydrolases"/>
    <property type="match status" value="1"/>
</dbReference>